<gene>
    <name evidence="10" type="primary">lpxH</name>
    <name evidence="12" type="ORF">BAZSYMA_ACONTIG00664_3</name>
</gene>
<feature type="binding site" evidence="10">
    <location>
        <position position="42"/>
    </location>
    <ligand>
        <name>Mn(2+)</name>
        <dbReference type="ChEBI" id="CHEBI:29035"/>
        <label>2</label>
    </ligand>
</feature>
<accession>A0A1H6KC92</accession>
<feature type="domain" description="Calcineurin-like phosphoesterase" evidence="11">
    <location>
        <begin position="3"/>
        <end position="198"/>
    </location>
</feature>
<sequence length="235" mass="27036">MTRTLLIADLHLVSGETDKTNLFIKFCHEKAIEADQIFILGDLFNTWLGDDLSLDAYPSVISALKTLNKTTKVFIASGNRDFLLGDEFTKQTDCVLLNTPYLLETNSKNYILVHGDELCTDDKQYQRLKSFLQHPITKFIFLHLSTKTRLKLSGQLRKKSVAAQRYKSLEIMDINQNTTDKLMQKYAGSDLIHGHTHRQNIHKNAQYTRYVLGDWRADKGNAIEISEQLNYLEIH</sequence>
<evidence type="ECO:0000259" key="11">
    <source>
        <dbReference type="Pfam" id="PF00149"/>
    </source>
</evidence>
<evidence type="ECO:0000256" key="2">
    <source>
        <dbReference type="ARBA" id="ARBA00022516"/>
    </source>
</evidence>
<feature type="binding site" evidence="10">
    <location>
        <position position="160"/>
    </location>
    <ligand>
        <name>substrate</name>
    </ligand>
</feature>
<evidence type="ECO:0000256" key="3">
    <source>
        <dbReference type="ARBA" id="ARBA00022519"/>
    </source>
</evidence>
<evidence type="ECO:0000256" key="7">
    <source>
        <dbReference type="ARBA" id="ARBA00023098"/>
    </source>
</evidence>
<dbReference type="GO" id="GO:0005737">
    <property type="term" value="C:cytoplasm"/>
    <property type="evidence" value="ECO:0007669"/>
    <property type="project" value="InterPro"/>
</dbReference>
<dbReference type="CDD" id="cd07398">
    <property type="entry name" value="MPP_YbbF-LpxH"/>
    <property type="match status" value="1"/>
</dbReference>
<keyword evidence="4 10" id="KW-0441">Lipid A biosynthesis</keyword>
<dbReference type="RefSeq" id="WP_090715219.1">
    <property type="nucleotide sequence ID" value="NZ_CAESAP020000399.1"/>
</dbReference>
<evidence type="ECO:0000256" key="6">
    <source>
        <dbReference type="ARBA" id="ARBA00022801"/>
    </source>
</evidence>
<keyword evidence="7 10" id="KW-0443">Lipid metabolism</keyword>
<dbReference type="EMBL" id="CDSC02000113">
    <property type="protein sequence ID" value="SEH70186.1"/>
    <property type="molecule type" value="Genomic_DNA"/>
</dbReference>
<evidence type="ECO:0000256" key="8">
    <source>
        <dbReference type="ARBA" id="ARBA00023136"/>
    </source>
</evidence>
<dbReference type="Proteomes" id="UP000198988">
    <property type="component" value="Unassembled WGS sequence"/>
</dbReference>
<keyword evidence="8 10" id="KW-0472">Membrane</keyword>
<feature type="binding site" evidence="10">
    <location>
        <position position="164"/>
    </location>
    <ligand>
        <name>substrate</name>
    </ligand>
</feature>
<organism evidence="12 13">
    <name type="scientific">Bathymodiolus azoricus thioautotrophic gill symbiont</name>
    <dbReference type="NCBI Taxonomy" id="235205"/>
    <lineage>
        <taxon>Bacteria</taxon>
        <taxon>Pseudomonadati</taxon>
        <taxon>Pseudomonadota</taxon>
        <taxon>Gammaproteobacteria</taxon>
        <taxon>sulfur-oxidizing symbionts</taxon>
    </lineage>
</organism>
<feature type="binding site" evidence="10">
    <location>
        <position position="195"/>
    </location>
    <ligand>
        <name>substrate</name>
    </ligand>
</feature>
<feature type="binding site" evidence="10">
    <location>
        <position position="122"/>
    </location>
    <ligand>
        <name>substrate</name>
    </ligand>
</feature>
<comment type="catalytic activity">
    <reaction evidence="10">
        <text>UDP-2-N,3-O-bis[(3R)-3-hydroxytetradecanoyl]-alpha-D-glucosamine + H2O = 2-N,3-O-bis[(3R)-3-hydroxytetradecanoyl]-alpha-D-glucosaminyl 1-phosphate + UMP + 2 H(+)</text>
        <dbReference type="Rhea" id="RHEA:25213"/>
        <dbReference type="ChEBI" id="CHEBI:15377"/>
        <dbReference type="ChEBI" id="CHEBI:15378"/>
        <dbReference type="ChEBI" id="CHEBI:57865"/>
        <dbReference type="ChEBI" id="CHEBI:57957"/>
        <dbReference type="ChEBI" id="CHEBI:78847"/>
        <dbReference type="EC" id="3.6.1.54"/>
    </reaction>
</comment>
<name>A0A1H6KC92_9GAMM</name>
<dbReference type="HAMAP" id="MF_00575">
    <property type="entry name" value="LpxH"/>
    <property type="match status" value="1"/>
</dbReference>
<dbReference type="GO" id="GO:0019897">
    <property type="term" value="C:extrinsic component of plasma membrane"/>
    <property type="evidence" value="ECO:0007669"/>
    <property type="project" value="UniProtKB-UniRule"/>
</dbReference>
<evidence type="ECO:0000256" key="10">
    <source>
        <dbReference type="HAMAP-Rule" id="MF_00575"/>
    </source>
</evidence>
<dbReference type="PANTHER" id="PTHR34990:SF1">
    <property type="entry name" value="UDP-2,3-DIACYLGLUCOSAMINE HYDROLASE"/>
    <property type="match status" value="1"/>
</dbReference>
<dbReference type="InterPro" id="IPR004843">
    <property type="entry name" value="Calcineurin-like_PHP"/>
</dbReference>
<dbReference type="AlphaFoldDB" id="A0A1H6KC92"/>
<evidence type="ECO:0000256" key="9">
    <source>
        <dbReference type="ARBA" id="ARBA00023211"/>
    </source>
</evidence>
<feature type="binding site" evidence="10">
    <location>
        <position position="11"/>
    </location>
    <ligand>
        <name>Mn(2+)</name>
        <dbReference type="ChEBI" id="CHEBI:29035"/>
        <label>1</label>
    </ligand>
</feature>
<evidence type="ECO:0000313" key="12">
    <source>
        <dbReference type="EMBL" id="SEH70186.1"/>
    </source>
</evidence>
<feature type="binding site" evidence="10">
    <location>
        <position position="114"/>
    </location>
    <ligand>
        <name>Mn(2+)</name>
        <dbReference type="ChEBI" id="CHEBI:29035"/>
        <label>2</label>
    </ligand>
</feature>
<comment type="similarity">
    <text evidence="10">Belongs to the LpxH family.</text>
</comment>
<dbReference type="Pfam" id="PF00149">
    <property type="entry name" value="Metallophos"/>
    <property type="match status" value="1"/>
</dbReference>
<keyword evidence="5 10" id="KW-0479">Metal-binding</keyword>
<keyword evidence="3 10" id="KW-0997">Cell inner membrane</keyword>
<comment type="pathway">
    <text evidence="10">Glycolipid biosynthesis; lipid IV(A) biosynthesis; lipid IV(A) from (3R)-3-hydroxytetradecanoyl-[acyl-carrier-protein] and UDP-N-acetyl-alpha-D-glucosamine: step 4/6.</text>
</comment>
<feature type="binding site" evidence="10">
    <location>
        <position position="195"/>
    </location>
    <ligand>
        <name>Mn(2+)</name>
        <dbReference type="ChEBI" id="CHEBI:29035"/>
        <label>2</label>
    </ligand>
</feature>
<comment type="function">
    <text evidence="10">Hydrolyzes the pyrophosphate bond of UDP-2,3-diacylglucosamine to yield 2,3-diacylglucosamine 1-phosphate (lipid X) and UMP by catalyzing the attack of water at the alpha-P atom. Involved in the biosynthesis of lipid A, a phosphorylated glycolipid that anchors the lipopolysaccharide to the outer membrane of the cell.</text>
</comment>
<dbReference type="NCBIfam" id="NF003743">
    <property type="entry name" value="PRK05340.1"/>
    <property type="match status" value="1"/>
</dbReference>
<keyword evidence="6 10" id="KW-0378">Hydrolase</keyword>
<dbReference type="InterPro" id="IPR010138">
    <property type="entry name" value="UDP-diacylglucosamine_Hdrlase"/>
</dbReference>
<reference evidence="13" key="1">
    <citation type="submission" date="2016-06" db="EMBL/GenBank/DDBJ databases">
        <authorList>
            <person name="Petersen J."/>
            <person name="Sayavedra L."/>
        </authorList>
    </citation>
    <scope>NUCLEOTIDE SEQUENCE [LARGE SCALE GENOMIC DNA]</scope>
    <source>
        <strain evidence="13">BazSymA</strain>
    </source>
</reference>
<feature type="binding site" evidence="10">
    <location>
        <position position="42"/>
    </location>
    <ligand>
        <name>Mn(2+)</name>
        <dbReference type="ChEBI" id="CHEBI:29035"/>
        <label>1</label>
    </ligand>
</feature>
<protein>
    <recommendedName>
        <fullName evidence="10">UDP-2,3-diacylglucosamine hydrolase</fullName>
        <ecNumber evidence="10">3.6.1.54</ecNumber>
    </recommendedName>
    <alternativeName>
        <fullName evidence="10">UDP-2,3-diacylglucosamine diphosphatase</fullName>
    </alternativeName>
</protein>
<dbReference type="GO" id="GO:0008758">
    <property type="term" value="F:UDP-2,3-diacylglucosamine hydrolase activity"/>
    <property type="evidence" value="ECO:0007669"/>
    <property type="project" value="UniProtKB-UniRule"/>
</dbReference>
<evidence type="ECO:0000256" key="1">
    <source>
        <dbReference type="ARBA" id="ARBA00022475"/>
    </source>
</evidence>
<dbReference type="PANTHER" id="PTHR34990">
    <property type="entry name" value="UDP-2,3-DIACYLGLUCOSAMINE HYDROLASE-RELATED"/>
    <property type="match status" value="1"/>
</dbReference>
<dbReference type="InterPro" id="IPR043461">
    <property type="entry name" value="LpxH-like"/>
</dbReference>
<feature type="binding site" evidence="10">
    <location>
        <position position="167"/>
    </location>
    <ligand>
        <name>substrate</name>
    </ligand>
</feature>
<feature type="binding site" evidence="10">
    <location>
        <position position="79"/>
    </location>
    <ligand>
        <name>Mn(2+)</name>
        <dbReference type="ChEBI" id="CHEBI:29035"/>
        <label>2</label>
    </ligand>
</feature>
<proteinExistence type="inferred from homology"/>
<evidence type="ECO:0000313" key="13">
    <source>
        <dbReference type="Proteomes" id="UP000198988"/>
    </source>
</evidence>
<feature type="binding site" evidence="10">
    <location>
        <begin position="79"/>
        <end position="80"/>
    </location>
    <ligand>
        <name>substrate</name>
    </ligand>
</feature>
<feature type="binding site" evidence="10">
    <location>
        <position position="197"/>
    </location>
    <ligand>
        <name>Mn(2+)</name>
        <dbReference type="ChEBI" id="CHEBI:29035"/>
        <label>1</label>
    </ligand>
</feature>
<dbReference type="UniPathway" id="UPA00359">
    <property type="reaction ID" value="UER00480"/>
</dbReference>
<comment type="cofactor">
    <cofactor evidence="10">
        <name>Mn(2+)</name>
        <dbReference type="ChEBI" id="CHEBI:29035"/>
    </cofactor>
    <text evidence="10">Binds 2 Mn(2+) ions per subunit in a binuclear metal center.</text>
</comment>
<feature type="binding site" evidence="10">
    <location>
        <position position="9"/>
    </location>
    <ligand>
        <name>Mn(2+)</name>
        <dbReference type="ChEBI" id="CHEBI:29035"/>
        <label>1</label>
    </ligand>
</feature>
<dbReference type="OrthoDB" id="9783283at2"/>
<dbReference type="NCBIfam" id="TIGR01854">
    <property type="entry name" value="lipid_A_lpxH"/>
    <property type="match status" value="1"/>
</dbReference>
<dbReference type="Gene3D" id="3.60.21.10">
    <property type="match status" value="1"/>
</dbReference>
<dbReference type="InterPro" id="IPR029052">
    <property type="entry name" value="Metallo-depent_PP-like"/>
</dbReference>
<comment type="subcellular location">
    <subcellularLocation>
        <location evidence="10">Cell inner membrane</location>
        <topology evidence="10">Peripheral membrane protein</topology>
        <orientation evidence="10">Cytoplasmic side</orientation>
    </subcellularLocation>
</comment>
<dbReference type="EC" id="3.6.1.54" evidence="10"/>
<keyword evidence="2 10" id="KW-0444">Lipid biosynthesis</keyword>
<dbReference type="GO" id="GO:0030145">
    <property type="term" value="F:manganese ion binding"/>
    <property type="evidence" value="ECO:0007669"/>
    <property type="project" value="UniProtKB-UniRule"/>
</dbReference>
<evidence type="ECO:0000256" key="5">
    <source>
        <dbReference type="ARBA" id="ARBA00022723"/>
    </source>
</evidence>
<dbReference type="GO" id="GO:0009245">
    <property type="term" value="P:lipid A biosynthetic process"/>
    <property type="evidence" value="ECO:0007669"/>
    <property type="project" value="UniProtKB-UniRule"/>
</dbReference>
<keyword evidence="9 10" id="KW-0464">Manganese</keyword>
<dbReference type="SUPFAM" id="SSF56300">
    <property type="entry name" value="Metallo-dependent phosphatases"/>
    <property type="match status" value="1"/>
</dbReference>
<keyword evidence="1 10" id="KW-1003">Cell membrane</keyword>
<evidence type="ECO:0000256" key="4">
    <source>
        <dbReference type="ARBA" id="ARBA00022556"/>
    </source>
</evidence>